<evidence type="ECO:0000256" key="3">
    <source>
        <dbReference type="ARBA" id="ARBA00022741"/>
    </source>
</evidence>
<evidence type="ECO:0000256" key="4">
    <source>
        <dbReference type="ARBA" id="ARBA00022840"/>
    </source>
</evidence>
<comment type="similarity">
    <text evidence="1">Belongs to the ATP-dependent AMP-binding enzyme family.</text>
</comment>
<dbReference type="GO" id="GO:0005524">
    <property type="term" value="F:ATP binding"/>
    <property type="evidence" value="ECO:0007669"/>
    <property type="project" value="UniProtKB-KW"/>
</dbReference>
<dbReference type="GO" id="GO:0005886">
    <property type="term" value="C:plasma membrane"/>
    <property type="evidence" value="ECO:0007669"/>
    <property type="project" value="TreeGrafter"/>
</dbReference>
<dbReference type="OrthoDB" id="9803968at2"/>
<sequence>MTVISRKQLFKSTINILKTPKPILKGLWHLQKAKPERYMSIGLLLEEQAIKNSGLIAIQFKDQRYSYEDLNNQANQYANYLHEYGINHNDKVAIMLDNRPETIIIALAVVKLGAIACMINTTQRNAVLEHSLAVVDTKLIIADEVYNSAINDIKENLPQTLKNNIFYIPALNKPKHPIKFRDISKLVENYSVLNPDSTPKIQLKNSAFYIFTSGTTGLPKAAKMSHHRWFKSMSGMGMASLRLTADDVLYLSLPLYHNNALTVSLSAVFGNAATLALSEKFSSSRFWDEIRTHNATAFTYIGELCRYLLNVPAKDNDKQHGIKKIIGNGLRPEIWDEFQQRFGIEHINEFYGASECNLVFTNALNLPHTAGITPLAFTVVEYDIDNDEPLYNEKGKMIKVRTGGVGLLLTKITKRSPFDGYTDNKESNKKLFRSVLKDNDCYFNTGDLVKYQGFRHISFVDRLGDTFRWKGENVATTQVEGQLNEFNQVDQTVAYGIELPHHDGRAGMVALTLNCPIHEFSAADFFQHVTSVLPSYAQPIFVRLREQQEMTGTFKYKKTDLKKESYYPNMSKEVILIKLPKQNSYTALEKSTITAIDKKQLSF</sequence>
<dbReference type="Proteomes" id="UP000183794">
    <property type="component" value="Unassembled WGS sequence"/>
</dbReference>
<accession>A0A1L0F0D4</accession>
<feature type="domain" description="AMP-dependent synthetase/ligase" evidence="5">
    <location>
        <begin position="45"/>
        <end position="386"/>
    </location>
</feature>
<dbReference type="RefSeq" id="WP_075497945.1">
    <property type="nucleotide sequence ID" value="NZ_CAWRBC010000023.1"/>
</dbReference>
<evidence type="ECO:0000259" key="5">
    <source>
        <dbReference type="Pfam" id="PF00501"/>
    </source>
</evidence>
<dbReference type="AlphaFoldDB" id="A0A1L0F0D4"/>
<evidence type="ECO:0000256" key="2">
    <source>
        <dbReference type="ARBA" id="ARBA00022598"/>
    </source>
</evidence>
<organism evidence="6 7">
    <name type="scientific">Moritella viscosa</name>
    <dbReference type="NCBI Taxonomy" id="80854"/>
    <lineage>
        <taxon>Bacteria</taxon>
        <taxon>Pseudomonadati</taxon>
        <taxon>Pseudomonadota</taxon>
        <taxon>Gammaproteobacteria</taxon>
        <taxon>Alteromonadales</taxon>
        <taxon>Moritellaceae</taxon>
        <taxon>Moritella</taxon>
    </lineage>
</organism>
<dbReference type="InterPro" id="IPR000873">
    <property type="entry name" value="AMP-dep_synth/lig_dom"/>
</dbReference>
<dbReference type="NCBIfam" id="NF006134">
    <property type="entry name" value="PRK08279.1"/>
    <property type="match status" value="1"/>
</dbReference>
<dbReference type="InterPro" id="IPR045851">
    <property type="entry name" value="AMP-bd_C_sf"/>
</dbReference>
<reference evidence="6 7" key="1">
    <citation type="submission" date="2016-11" db="EMBL/GenBank/DDBJ databases">
        <authorList>
            <person name="Jaros S."/>
            <person name="Januszkiewicz K."/>
            <person name="Wedrychowicz H."/>
        </authorList>
    </citation>
    <scope>NUCLEOTIDE SEQUENCE [LARGE SCALE GENOMIC DNA]</scope>
    <source>
        <strain evidence="6">NVI 5450</strain>
    </source>
</reference>
<dbReference type="Gene3D" id="3.30.300.30">
    <property type="match status" value="1"/>
</dbReference>
<dbReference type="PANTHER" id="PTHR43107:SF15">
    <property type="entry name" value="FATTY ACID TRANSPORT PROTEIN 3, ISOFORM A"/>
    <property type="match status" value="1"/>
</dbReference>
<evidence type="ECO:0000313" key="6">
    <source>
        <dbReference type="EMBL" id="SGZ14452.1"/>
    </source>
</evidence>
<dbReference type="PANTHER" id="PTHR43107">
    <property type="entry name" value="LONG-CHAIN FATTY ACID TRANSPORT PROTEIN"/>
    <property type="match status" value="1"/>
</dbReference>
<dbReference type="PROSITE" id="PS00455">
    <property type="entry name" value="AMP_BINDING"/>
    <property type="match status" value="1"/>
</dbReference>
<dbReference type="InterPro" id="IPR020845">
    <property type="entry name" value="AMP-binding_CS"/>
</dbReference>
<dbReference type="Gene3D" id="3.40.50.12780">
    <property type="entry name" value="N-terminal domain of ligase-like"/>
    <property type="match status" value="1"/>
</dbReference>
<dbReference type="Pfam" id="PF00501">
    <property type="entry name" value="AMP-binding"/>
    <property type="match status" value="1"/>
</dbReference>
<gene>
    <name evidence="6" type="ORF">NVI5450_4060</name>
</gene>
<dbReference type="SUPFAM" id="SSF56801">
    <property type="entry name" value="Acetyl-CoA synthetase-like"/>
    <property type="match status" value="1"/>
</dbReference>
<dbReference type="EMBL" id="FPLD01000113">
    <property type="protein sequence ID" value="SGZ14452.1"/>
    <property type="molecule type" value="Genomic_DNA"/>
</dbReference>
<dbReference type="InterPro" id="IPR042099">
    <property type="entry name" value="ANL_N_sf"/>
</dbReference>
<keyword evidence="2" id="KW-0436">Ligase</keyword>
<protein>
    <recommendedName>
        <fullName evidence="5">AMP-dependent synthetase/ligase domain-containing protein</fullName>
    </recommendedName>
</protein>
<evidence type="ECO:0000256" key="1">
    <source>
        <dbReference type="ARBA" id="ARBA00006432"/>
    </source>
</evidence>
<evidence type="ECO:0000313" key="7">
    <source>
        <dbReference type="Proteomes" id="UP000183794"/>
    </source>
</evidence>
<keyword evidence="4" id="KW-0067">ATP-binding</keyword>
<dbReference type="GO" id="GO:0004467">
    <property type="term" value="F:long-chain fatty acid-CoA ligase activity"/>
    <property type="evidence" value="ECO:0007669"/>
    <property type="project" value="TreeGrafter"/>
</dbReference>
<keyword evidence="3" id="KW-0547">Nucleotide-binding</keyword>
<name>A0A1L0F0D4_9GAMM</name>
<dbReference type="GO" id="GO:0005324">
    <property type="term" value="F:long-chain fatty acid transmembrane transporter activity"/>
    <property type="evidence" value="ECO:0007669"/>
    <property type="project" value="TreeGrafter"/>
</dbReference>
<dbReference type="GO" id="GO:0044539">
    <property type="term" value="P:long-chain fatty acid import into cell"/>
    <property type="evidence" value="ECO:0007669"/>
    <property type="project" value="TreeGrafter"/>
</dbReference>
<proteinExistence type="inferred from homology"/>
<dbReference type="FunFam" id="3.30.300.30:FF:000020">
    <property type="entry name" value="Long-chain fatty acid transporter"/>
    <property type="match status" value="1"/>
</dbReference>